<evidence type="ECO:0000259" key="12">
    <source>
        <dbReference type="Pfam" id="PF03313"/>
    </source>
</evidence>
<reference evidence="15 16" key="3">
    <citation type="submission" date="2015-03" db="EMBL/GenBank/DDBJ databases">
        <authorList>
            <consortium name="Pathogen Informatics"/>
            <person name="Murphy D."/>
        </authorList>
    </citation>
    <scope>NUCLEOTIDE SEQUENCE [LARGE SCALE GENOMIC DNA]</scope>
    <source>
        <strain evidence="15">Type strain: CIP110230</strain>
        <strain evidence="16">type strain: CIP110230</strain>
    </source>
</reference>
<keyword evidence="8 11" id="KW-0411">Iron-sulfur</keyword>
<feature type="domain" description="Serine dehydratase-like alpha subunit" evidence="12">
    <location>
        <begin position="184"/>
        <end position="448"/>
    </location>
</feature>
<evidence type="ECO:0000313" key="16">
    <source>
        <dbReference type="Proteomes" id="UP000044625"/>
    </source>
</evidence>
<keyword evidence="16" id="KW-1185">Reference proteome</keyword>
<dbReference type="Gene3D" id="3.30.1330.90">
    <property type="entry name" value="D-3-phosphoglycerate dehydrogenase, domain 3"/>
    <property type="match status" value="1"/>
</dbReference>
<dbReference type="EMBL" id="CQAZ01000022">
    <property type="protein sequence ID" value="CNH96711.1"/>
    <property type="molecule type" value="Genomic_DNA"/>
</dbReference>
<protein>
    <recommendedName>
        <fullName evidence="11">L-serine dehydratase</fullName>
        <ecNumber evidence="11">4.3.1.17</ecNumber>
    </recommendedName>
</protein>
<dbReference type="InterPro" id="IPR005131">
    <property type="entry name" value="Ser_deHydtase_bsu"/>
</dbReference>
<evidence type="ECO:0000256" key="7">
    <source>
        <dbReference type="ARBA" id="ARBA00023004"/>
    </source>
</evidence>
<keyword evidence="6 11" id="KW-0479">Metal-binding</keyword>
<evidence type="ECO:0000256" key="3">
    <source>
        <dbReference type="ARBA" id="ARBA00008636"/>
    </source>
</evidence>
<evidence type="ECO:0000259" key="13">
    <source>
        <dbReference type="Pfam" id="PF03315"/>
    </source>
</evidence>
<feature type="domain" description="Serine dehydratase beta chain" evidence="13">
    <location>
        <begin position="3"/>
        <end position="155"/>
    </location>
</feature>
<dbReference type="PANTHER" id="PTHR30182:SF1">
    <property type="entry name" value="L-SERINE DEHYDRATASE 1"/>
    <property type="match status" value="1"/>
</dbReference>
<keyword evidence="7 11" id="KW-0408">Iron</keyword>
<dbReference type="STRING" id="1288385.ERS137968_00727"/>
<evidence type="ECO:0000256" key="4">
    <source>
        <dbReference type="ARBA" id="ARBA00022432"/>
    </source>
</evidence>
<dbReference type="GO" id="GO:0046872">
    <property type="term" value="F:metal ion binding"/>
    <property type="evidence" value="ECO:0007669"/>
    <property type="project" value="UniProtKB-KW"/>
</dbReference>
<dbReference type="SUPFAM" id="SSF143548">
    <property type="entry name" value="Serine metabolism enzymes domain"/>
    <property type="match status" value="1"/>
</dbReference>
<sequence>MISVFDMFKIGIGPSSSHTVGPMKAGKEFVDLLVTQGLMPSVTRVAVDVYGSLSLTGKGHHTDIAIIMGLAGNMPDTVDIDSIPAFIRDVELRQKLMLANSLREVDFPREGGMVFRSDNLPLHENGMQIHAFAGDDNVLSKTYYSIGGGFIVDEEHFGKAAVNAVSVPYPFNSAEEILANCEQTGMSISGMVMQNELAMHSKDEIEAYFTAIWQTMQSCIDRGLNTEGVLPGPLRVPRRASALRRLLVSSDKLSSDPMNVIDWVNMFALAVNEENAAGGRVVTAPTNGACGIVPAVLAYYDHFIEPVTPEIFIRYFLSSGAIGILYKMNASISGAEVGCQGEVGVACSMAAAGLAELLGGSPVKVCIAAEIGMEHNLGLTCDPVAGQVQVPCIERNAIASVKAINSARMAMRRTSEPRVSLDKVIETMFETGKDMNAKYRETSRGGLAIKVQCD</sequence>
<organism evidence="14 17">
    <name type="scientific">Yersinia pekkanenii</name>
    <dbReference type="NCBI Taxonomy" id="1288385"/>
    <lineage>
        <taxon>Bacteria</taxon>
        <taxon>Pseudomonadati</taxon>
        <taxon>Pseudomonadota</taxon>
        <taxon>Gammaproteobacteria</taxon>
        <taxon>Enterobacterales</taxon>
        <taxon>Yersiniaceae</taxon>
        <taxon>Yersinia</taxon>
    </lineage>
</organism>
<evidence type="ECO:0000256" key="1">
    <source>
        <dbReference type="ARBA" id="ARBA00001966"/>
    </source>
</evidence>
<evidence type="ECO:0000256" key="6">
    <source>
        <dbReference type="ARBA" id="ARBA00022723"/>
    </source>
</evidence>
<dbReference type="EMBL" id="CWJL01000003">
    <property type="protein sequence ID" value="CRY64402.1"/>
    <property type="molecule type" value="Genomic_DNA"/>
</dbReference>
<reference evidence="14" key="2">
    <citation type="submission" date="2015-03" db="EMBL/GenBank/DDBJ databases">
        <authorList>
            <person name="Murphy D."/>
        </authorList>
    </citation>
    <scope>NUCLEOTIDE SEQUENCE [LARGE SCALE GENOMIC DNA]</scope>
    <source>
        <strain evidence="14">A125KOH2</strain>
    </source>
</reference>
<dbReference type="GO" id="GO:0051539">
    <property type="term" value="F:4 iron, 4 sulfur cluster binding"/>
    <property type="evidence" value="ECO:0007669"/>
    <property type="project" value="UniProtKB-UniRule"/>
</dbReference>
<keyword evidence="5 11" id="KW-0004">4Fe-4S</keyword>
<dbReference type="Pfam" id="PF03315">
    <property type="entry name" value="SDH_beta"/>
    <property type="match status" value="1"/>
</dbReference>
<comment type="cofactor">
    <cofactor evidence="1 11">
        <name>[4Fe-4S] cluster</name>
        <dbReference type="ChEBI" id="CHEBI:49883"/>
    </cofactor>
</comment>
<dbReference type="InterPro" id="IPR051318">
    <property type="entry name" value="Fe-S_L-Ser"/>
</dbReference>
<comment type="similarity">
    <text evidence="3 11">Belongs to the iron-sulfur dependent L-serine dehydratase family.</text>
</comment>
<keyword evidence="4 11" id="KW-0312">Gluconeogenesis</keyword>
<keyword evidence="9 11" id="KW-0456">Lyase</keyword>
<evidence type="ECO:0000313" key="14">
    <source>
        <dbReference type="EMBL" id="CNH96711.1"/>
    </source>
</evidence>
<gene>
    <name evidence="14" type="primary">sdaA</name>
    <name evidence="14" type="ORF">ERS008529_02613</name>
    <name evidence="15" type="ORF">ERS137968_00727</name>
</gene>
<comment type="pathway">
    <text evidence="2">Carbohydrate biosynthesis; gluconeogenesis.</text>
</comment>
<evidence type="ECO:0000313" key="15">
    <source>
        <dbReference type="EMBL" id="CRY64402.1"/>
    </source>
</evidence>
<dbReference type="Pfam" id="PF03313">
    <property type="entry name" value="SDH_alpha"/>
    <property type="match status" value="1"/>
</dbReference>
<reference evidence="17" key="1">
    <citation type="submission" date="2015-03" db="EMBL/GenBank/DDBJ databases">
        <authorList>
            <consortium name="Pathogen Informatics"/>
        </authorList>
    </citation>
    <scope>NUCLEOTIDE SEQUENCE [LARGE SCALE GENOMIC DNA]</scope>
    <source>
        <strain evidence="17">A125KOH2</strain>
    </source>
</reference>
<comment type="catalytic activity">
    <reaction evidence="10 11">
        <text>L-serine = pyruvate + NH4(+)</text>
        <dbReference type="Rhea" id="RHEA:19169"/>
        <dbReference type="ChEBI" id="CHEBI:15361"/>
        <dbReference type="ChEBI" id="CHEBI:28938"/>
        <dbReference type="ChEBI" id="CHEBI:33384"/>
        <dbReference type="EC" id="4.3.1.17"/>
    </reaction>
</comment>
<dbReference type="AlphaFoldDB" id="A0A0T9Q574"/>
<dbReference type="EC" id="4.3.1.17" evidence="11"/>
<dbReference type="Proteomes" id="UP000044625">
    <property type="component" value="Unassembled WGS sequence"/>
</dbReference>
<dbReference type="OrthoDB" id="9805537at2"/>
<evidence type="ECO:0000256" key="9">
    <source>
        <dbReference type="ARBA" id="ARBA00023239"/>
    </source>
</evidence>
<dbReference type="InterPro" id="IPR004644">
    <property type="entry name" value="Fe-S_L-Ser_mono"/>
</dbReference>
<evidence type="ECO:0000256" key="10">
    <source>
        <dbReference type="ARBA" id="ARBA00049406"/>
    </source>
</evidence>
<dbReference type="RefSeq" id="WP_049613653.1">
    <property type="nucleotide sequence ID" value="NZ_CAWMMU010000003.1"/>
</dbReference>
<evidence type="ECO:0000256" key="5">
    <source>
        <dbReference type="ARBA" id="ARBA00022485"/>
    </source>
</evidence>
<dbReference type="PANTHER" id="PTHR30182">
    <property type="entry name" value="L-SERINE DEHYDRATASE"/>
    <property type="match status" value="1"/>
</dbReference>
<dbReference type="InterPro" id="IPR029009">
    <property type="entry name" value="ASB_dom_sf"/>
</dbReference>
<dbReference type="GO" id="GO:0003941">
    <property type="term" value="F:L-serine ammonia-lyase activity"/>
    <property type="evidence" value="ECO:0007669"/>
    <property type="project" value="UniProtKB-UniRule"/>
</dbReference>
<evidence type="ECO:0000256" key="2">
    <source>
        <dbReference type="ARBA" id="ARBA00004742"/>
    </source>
</evidence>
<dbReference type="GO" id="GO:0009063">
    <property type="term" value="P:amino acid catabolic process"/>
    <property type="evidence" value="ECO:0007669"/>
    <property type="project" value="UniProtKB-ARBA"/>
</dbReference>
<proteinExistence type="inferred from homology"/>
<dbReference type="FunFam" id="3.30.1330.90:FF:000001">
    <property type="entry name" value="L-serine ammonia-lyase 1"/>
    <property type="match status" value="1"/>
</dbReference>
<evidence type="ECO:0000256" key="11">
    <source>
        <dbReference type="RuleBase" id="RU366059"/>
    </source>
</evidence>
<dbReference type="Proteomes" id="UP000045840">
    <property type="component" value="Unassembled WGS sequence"/>
</dbReference>
<accession>A0A0T9Q574</accession>
<evidence type="ECO:0000256" key="8">
    <source>
        <dbReference type="ARBA" id="ARBA00023014"/>
    </source>
</evidence>
<dbReference type="InterPro" id="IPR005130">
    <property type="entry name" value="Ser_deHydtase-like_asu"/>
</dbReference>
<dbReference type="GO" id="GO:0006094">
    <property type="term" value="P:gluconeogenesis"/>
    <property type="evidence" value="ECO:0007669"/>
    <property type="project" value="UniProtKB-KW"/>
</dbReference>
<evidence type="ECO:0000313" key="17">
    <source>
        <dbReference type="Proteomes" id="UP000045840"/>
    </source>
</evidence>
<dbReference type="NCBIfam" id="TIGR00720">
    <property type="entry name" value="sda_mono"/>
    <property type="match status" value="1"/>
</dbReference>
<name>A0A0T9Q574_9GAMM</name>